<dbReference type="GO" id="GO:0008270">
    <property type="term" value="F:zinc ion binding"/>
    <property type="evidence" value="ECO:0007669"/>
    <property type="project" value="InterPro"/>
</dbReference>
<dbReference type="InterPro" id="IPR023561">
    <property type="entry name" value="Carbonic_anhydrase_a-class"/>
</dbReference>
<dbReference type="PROSITE" id="PS51144">
    <property type="entry name" value="ALPHA_CA_2"/>
    <property type="match status" value="1"/>
</dbReference>
<dbReference type="PANTHER" id="PTHR18952:SF265">
    <property type="entry name" value="CARBONIC ANHYDRASE"/>
    <property type="match status" value="1"/>
</dbReference>
<evidence type="ECO:0000313" key="8">
    <source>
        <dbReference type="EMBL" id="CDW72454.1"/>
    </source>
</evidence>
<gene>
    <name evidence="8" type="primary">Contig821.g891</name>
    <name evidence="8" type="ORF">STYLEM_1414</name>
</gene>
<dbReference type="Pfam" id="PF00194">
    <property type="entry name" value="Carb_anhydrase"/>
    <property type="match status" value="1"/>
</dbReference>
<dbReference type="InterPro" id="IPR036398">
    <property type="entry name" value="CA_dom_sf"/>
</dbReference>
<keyword evidence="4" id="KW-0862">Zinc</keyword>
<evidence type="ECO:0000313" key="9">
    <source>
        <dbReference type="Proteomes" id="UP000039865"/>
    </source>
</evidence>
<dbReference type="EMBL" id="CCKQ01001350">
    <property type="protein sequence ID" value="CDW72454.1"/>
    <property type="molecule type" value="Genomic_DNA"/>
</dbReference>
<dbReference type="OrthoDB" id="429145at2759"/>
<dbReference type="EC" id="4.2.1.1" evidence="2"/>
<evidence type="ECO:0000256" key="5">
    <source>
        <dbReference type="ARBA" id="ARBA00023239"/>
    </source>
</evidence>
<evidence type="ECO:0000259" key="7">
    <source>
        <dbReference type="PROSITE" id="PS51144"/>
    </source>
</evidence>
<keyword evidence="5" id="KW-0456">Lyase</keyword>
<dbReference type="InterPro" id="IPR001148">
    <property type="entry name" value="CA_dom"/>
</dbReference>
<comment type="catalytic activity">
    <reaction evidence="6">
        <text>hydrogencarbonate + H(+) = CO2 + H2O</text>
        <dbReference type="Rhea" id="RHEA:10748"/>
        <dbReference type="ChEBI" id="CHEBI:15377"/>
        <dbReference type="ChEBI" id="CHEBI:15378"/>
        <dbReference type="ChEBI" id="CHEBI:16526"/>
        <dbReference type="ChEBI" id="CHEBI:17544"/>
        <dbReference type="EC" id="4.2.1.1"/>
    </reaction>
</comment>
<evidence type="ECO:0000256" key="1">
    <source>
        <dbReference type="ARBA" id="ARBA00010718"/>
    </source>
</evidence>
<evidence type="ECO:0000256" key="3">
    <source>
        <dbReference type="ARBA" id="ARBA00022723"/>
    </source>
</evidence>
<dbReference type="SUPFAM" id="SSF51069">
    <property type="entry name" value="Carbonic anhydrase"/>
    <property type="match status" value="1"/>
</dbReference>
<dbReference type="Proteomes" id="UP000039865">
    <property type="component" value="Unassembled WGS sequence"/>
</dbReference>
<dbReference type="InParanoid" id="A0A077ZSD9"/>
<dbReference type="Gene3D" id="3.10.200.10">
    <property type="entry name" value="Alpha carbonic anhydrase"/>
    <property type="match status" value="1"/>
</dbReference>
<keyword evidence="9" id="KW-1185">Reference proteome</keyword>
<protein>
    <recommendedName>
        <fullName evidence="2">carbonic anhydrase</fullName>
        <ecNumber evidence="2">4.2.1.1</ecNumber>
    </recommendedName>
</protein>
<dbReference type="GO" id="GO:0004089">
    <property type="term" value="F:carbonate dehydratase activity"/>
    <property type="evidence" value="ECO:0007669"/>
    <property type="project" value="UniProtKB-EC"/>
</dbReference>
<keyword evidence="3" id="KW-0479">Metal-binding</keyword>
<evidence type="ECO:0000256" key="6">
    <source>
        <dbReference type="ARBA" id="ARBA00048348"/>
    </source>
</evidence>
<comment type="similarity">
    <text evidence="1">Belongs to the alpha-carbonic anhydrase family.</text>
</comment>
<evidence type="ECO:0000256" key="2">
    <source>
        <dbReference type="ARBA" id="ARBA00012925"/>
    </source>
</evidence>
<accession>A0A077ZSD9</accession>
<evidence type="ECO:0000256" key="4">
    <source>
        <dbReference type="ARBA" id="ARBA00022833"/>
    </source>
</evidence>
<dbReference type="AlphaFoldDB" id="A0A077ZSD9"/>
<feature type="domain" description="Alpha-carbonic anhydrase" evidence="7">
    <location>
        <begin position="20"/>
        <end position="253"/>
    </location>
</feature>
<organism evidence="8 9">
    <name type="scientific">Stylonychia lemnae</name>
    <name type="common">Ciliate</name>
    <dbReference type="NCBI Taxonomy" id="5949"/>
    <lineage>
        <taxon>Eukaryota</taxon>
        <taxon>Sar</taxon>
        <taxon>Alveolata</taxon>
        <taxon>Ciliophora</taxon>
        <taxon>Intramacronucleata</taxon>
        <taxon>Spirotrichea</taxon>
        <taxon>Stichotrichia</taxon>
        <taxon>Sporadotrichida</taxon>
        <taxon>Oxytrichidae</taxon>
        <taxon>Stylonychinae</taxon>
        <taxon>Stylonychia</taxon>
    </lineage>
</organism>
<sequence>MFTLKYLSRSSFNQFSRRSAHFDFAKFKLSPEQIQKISKHQSPVNINEESSDVVHSNFSIEFNYKPIKSTKFQEIDSTLRLHNDDLGTIKVTDIDGKGPYLYRGYEVRFNGPSEHRINNKAFNMEMQIFHDLVEGPNMDQYDEKKAVVSLLFQIGETNHHTMEHLKTDKLDTIDEADLGEIFRESDNKHFYHYKGTLTVPPTHQFVNWFVLRHVLPIKKSLIQNLESHCIHQEAFHNFTTLQHLYGRKIGKNFK</sequence>
<dbReference type="PANTHER" id="PTHR18952">
    <property type="entry name" value="CARBONIC ANHYDRASE"/>
    <property type="match status" value="1"/>
</dbReference>
<name>A0A077ZSD9_STYLE</name>
<proteinExistence type="inferred from homology"/>
<dbReference type="SMART" id="SM01057">
    <property type="entry name" value="Carb_anhydrase"/>
    <property type="match status" value="1"/>
</dbReference>
<reference evidence="8 9" key="1">
    <citation type="submission" date="2014-06" db="EMBL/GenBank/DDBJ databases">
        <authorList>
            <person name="Swart Estienne"/>
        </authorList>
    </citation>
    <scope>NUCLEOTIDE SEQUENCE [LARGE SCALE GENOMIC DNA]</scope>
    <source>
        <strain evidence="8 9">130c</strain>
    </source>
</reference>